<protein>
    <submittedName>
        <fullName evidence="2">Protein of unassigned function</fullName>
    </submittedName>
</protein>
<reference evidence="2 3" key="1">
    <citation type="journal article" date="2014" name="PLoS ONE">
        <title>Genome Information of Methylobacterium oryzae, a Plant-Probiotic Methylotroph in the Phyllosphere.</title>
        <authorList>
            <person name="Kwak M.J."/>
            <person name="Jeong H."/>
            <person name="Madhaiyan M."/>
            <person name="Lee Y."/>
            <person name="Sa T.M."/>
            <person name="Oh T.K."/>
            <person name="Kim J.F."/>
        </authorList>
    </citation>
    <scope>NUCLEOTIDE SEQUENCE [LARGE SCALE GENOMIC DNA]</scope>
    <source>
        <strain evidence="2 3">CBMB20</strain>
    </source>
</reference>
<dbReference type="Proteomes" id="UP000029492">
    <property type="component" value="Chromosome"/>
</dbReference>
<dbReference type="KEGG" id="mor:MOC_2903"/>
<keyword evidence="3" id="KW-1185">Reference proteome</keyword>
<sequence>MCQDIHRAQDPSPARDAVSQPPSAEGYEPDGRGPAERGCAETAMVTAMETG</sequence>
<gene>
    <name evidence="2" type="ORF">MOC_2903</name>
</gene>
<evidence type="ECO:0000256" key="1">
    <source>
        <dbReference type="SAM" id="MobiDB-lite"/>
    </source>
</evidence>
<accession>A0A089NXU2</accession>
<name>A0A089NXU2_9HYPH</name>
<proteinExistence type="predicted"/>
<evidence type="ECO:0000313" key="2">
    <source>
        <dbReference type="EMBL" id="AIQ90658.1"/>
    </source>
</evidence>
<evidence type="ECO:0000313" key="3">
    <source>
        <dbReference type="Proteomes" id="UP000029492"/>
    </source>
</evidence>
<dbReference type="STRING" id="693986.MOC_2903"/>
<organism evidence="2 3">
    <name type="scientific">Methylobacterium oryzae CBMB20</name>
    <dbReference type="NCBI Taxonomy" id="693986"/>
    <lineage>
        <taxon>Bacteria</taxon>
        <taxon>Pseudomonadati</taxon>
        <taxon>Pseudomonadota</taxon>
        <taxon>Alphaproteobacteria</taxon>
        <taxon>Hyphomicrobiales</taxon>
        <taxon>Methylobacteriaceae</taxon>
        <taxon>Methylobacterium</taxon>
    </lineage>
</organism>
<dbReference type="EMBL" id="CP003811">
    <property type="protein sequence ID" value="AIQ90658.1"/>
    <property type="molecule type" value="Genomic_DNA"/>
</dbReference>
<dbReference type="HOGENOM" id="CLU_3100737_0_0_5"/>
<feature type="region of interest" description="Disordered" evidence="1">
    <location>
        <begin position="1"/>
        <end position="39"/>
    </location>
</feature>
<dbReference type="AlphaFoldDB" id="A0A089NXU2"/>
<feature type="compositionally biased region" description="Basic and acidic residues" evidence="1">
    <location>
        <begin position="29"/>
        <end position="39"/>
    </location>
</feature>